<comment type="subunit">
    <text evidence="2">Homodimer.</text>
</comment>
<dbReference type="PANTHER" id="PTHR43969">
    <property type="entry name" value="GLUTATHIONE S TRANSFERASE D10, ISOFORM A-RELATED"/>
    <property type="match status" value="1"/>
</dbReference>
<evidence type="ECO:0000259" key="7">
    <source>
        <dbReference type="PROSITE" id="PS50404"/>
    </source>
</evidence>
<dbReference type="GO" id="GO:0006749">
    <property type="term" value="P:glutathione metabolic process"/>
    <property type="evidence" value="ECO:0007669"/>
    <property type="project" value="TreeGrafter"/>
</dbReference>
<feature type="domain" description="GST N-terminal" evidence="7">
    <location>
        <begin position="1"/>
        <end position="79"/>
    </location>
</feature>
<sequence length="211" mass="24195">MDLYYHIRSAPCQPVVFLARHLGLELNHKVTSVYDPKDLEALKKVNPQHTIPTLVDNGHVVWESYAILIYLAEKYAQDDSLYPKNPTERSVVHQRLFFDSGMFQMATLQAVSQYLVNKPISEEHMAKVKRGVEIVEMYLTNSPYVAGQKLTIADFSIFVSFCSLDMMKYDLTAYPNVARWFAKMGTHIPELGPTRKVIRKELKALLDSLNK</sequence>
<evidence type="ECO:0000256" key="4">
    <source>
        <dbReference type="ARBA" id="ARBA00022679"/>
    </source>
</evidence>
<keyword evidence="4" id="KW-0808">Transferase</keyword>
<feature type="domain" description="GST C-terminal" evidence="8">
    <location>
        <begin position="85"/>
        <end position="204"/>
    </location>
</feature>
<evidence type="ECO:0000256" key="6">
    <source>
        <dbReference type="ARBA" id="ARBA00047960"/>
    </source>
</evidence>
<dbReference type="EC" id="2.5.1.18" evidence="3"/>
<dbReference type="InterPro" id="IPR004045">
    <property type="entry name" value="Glutathione_S-Trfase_N"/>
</dbReference>
<dbReference type="EnsemblMetazoa" id="AEPI015091-RA">
    <property type="protein sequence ID" value="AEPI015091-PA"/>
    <property type="gene ID" value="AEPI015091"/>
</dbReference>
<reference evidence="9" key="2">
    <citation type="submission" date="2020-05" db="UniProtKB">
        <authorList>
            <consortium name="EnsemblMetazoa"/>
        </authorList>
    </citation>
    <scope>IDENTIFICATION</scope>
    <source>
        <strain evidence="9">Epiroticus2</strain>
    </source>
</reference>
<evidence type="ECO:0000313" key="10">
    <source>
        <dbReference type="Proteomes" id="UP000075885"/>
    </source>
</evidence>
<dbReference type="SFLD" id="SFLDS00019">
    <property type="entry name" value="Glutathione_Transferase_(cytos"/>
    <property type="match status" value="1"/>
</dbReference>
<dbReference type="InterPro" id="IPR036282">
    <property type="entry name" value="Glutathione-S-Trfase_C_sf"/>
</dbReference>
<dbReference type="AlphaFoldDB" id="A0A182PZ23"/>
<dbReference type="SFLD" id="SFLDG01153">
    <property type="entry name" value="Main.4:_Theta-like"/>
    <property type="match status" value="1"/>
</dbReference>
<dbReference type="InterPro" id="IPR040079">
    <property type="entry name" value="Glutathione_S-Trfase"/>
</dbReference>
<dbReference type="PROSITE" id="PS50404">
    <property type="entry name" value="GST_NTER"/>
    <property type="match status" value="1"/>
</dbReference>
<dbReference type="Gene3D" id="3.40.30.10">
    <property type="entry name" value="Glutaredoxin"/>
    <property type="match status" value="1"/>
</dbReference>
<name>A0A182PZ23_9DIPT</name>
<dbReference type="FunFam" id="1.20.1050.10:FF:000007">
    <property type="entry name" value="Glutathione S-transferase 1-1"/>
    <property type="match status" value="1"/>
</dbReference>
<protein>
    <recommendedName>
        <fullName evidence="3">glutathione transferase</fullName>
        <ecNumber evidence="3">2.5.1.18</ecNumber>
    </recommendedName>
    <alternativeName>
        <fullName evidence="5">GST class-theta</fullName>
    </alternativeName>
</protein>
<dbReference type="PANTHER" id="PTHR43969:SF9">
    <property type="entry name" value="GLUTATHIONE S TRANSFERASE D10, ISOFORM A-RELATED"/>
    <property type="match status" value="1"/>
</dbReference>
<proteinExistence type="inferred from homology"/>
<dbReference type="PROSITE" id="PS50405">
    <property type="entry name" value="GST_CTER"/>
    <property type="match status" value="1"/>
</dbReference>
<dbReference type="Pfam" id="PF13409">
    <property type="entry name" value="GST_N_2"/>
    <property type="match status" value="1"/>
</dbReference>
<dbReference type="InterPro" id="IPR010987">
    <property type="entry name" value="Glutathione-S-Trfase_C-like"/>
</dbReference>
<dbReference type="CDD" id="cd03177">
    <property type="entry name" value="GST_C_Delta_Epsilon"/>
    <property type="match status" value="1"/>
</dbReference>
<dbReference type="CDD" id="cd03045">
    <property type="entry name" value="GST_N_Delta_Epsilon"/>
    <property type="match status" value="1"/>
</dbReference>
<dbReference type="Proteomes" id="UP000075885">
    <property type="component" value="Unassembled WGS sequence"/>
</dbReference>
<keyword evidence="10" id="KW-1185">Reference proteome</keyword>
<comment type="similarity">
    <text evidence="1">Belongs to the GST superfamily. Theta family.</text>
</comment>
<organism evidence="9 10">
    <name type="scientific">Anopheles epiroticus</name>
    <dbReference type="NCBI Taxonomy" id="199890"/>
    <lineage>
        <taxon>Eukaryota</taxon>
        <taxon>Metazoa</taxon>
        <taxon>Ecdysozoa</taxon>
        <taxon>Arthropoda</taxon>
        <taxon>Hexapoda</taxon>
        <taxon>Insecta</taxon>
        <taxon>Pterygota</taxon>
        <taxon>Neoptera</taxon>
        <taxon>Endopterygota</taxon>
        <taxon>Diptera</taxon>
        <taxon>Nematocera</taxon>
        <taxon>Culicoidea</taxon>
        <taxon>Culicidae</taxon>
        <taxon>Anophelinae</taxon>
        <taxon>Anopheles</taxon>
    </lineage>
</organism>
<dbReference type="SUPFAM" id="SSF52833">
    <property type="entry name" value="Thioredoxin-like"/>
    <property type="match status" value="1"/>
</dbReference>
<accession>A0A182PZ23</accession>
<dbReference type="FunFam" id="3.40.30.10:FF:000034">
    <property type="entry name" value="glutathione S-transferase 1"/>
    <property type="match status" value="1"/>
</dbReference>
<evidence type="ECO:0000256" key="3">
    <source>
        <dbReference type="ARBA" id="ARBA00012452"/>
    </source>
</evidence>
<dbReference type="SFLD" id="SFLDG00358">
    <property type="entry name" value="Main_(cytGST)"/>
    <property type="match status" value="1"/>
</dbReference>
<evidence type="ECO:0000259" key="8">
    <source>
        <dbReference type="PROSITE" id="PS50405"/>
    </source>
</evidence>
<dbReference type="InterPro" id="IPR004046">
    <property type="entry name" value="GST_C"/>
</dbReference>
<reference evidence="10" key="1">
    <citation type="submission" date="2013-03" db="EMBL/GenBank/DDBJ databases">
        <title>The Genome Sequence of Anopheles epiroticus epiroticus2.</title>
        <authorList>
            <consortium name="The Broad Institute Genomics Platform"/>
            <person name="Neafsey D.E."/>
            <person name="Howell P."/>
            <person name="Walker B."/>
            <person name="Young S.K."/>
            <person name="Zeng Q."/>
            <person name="Gargeya S."/>
            <person name="Fitzgerald M."/>
            <person name="Haas B."/>
            <person name="Abouelleil A."/>
            <person name="Allen A.W."/>
            <person name="Alvarado L."/>
            <person name="Arachchi H.M."/>
            <person name="Berlin A.M."/>
            <person name="Chapman S.B."/>
            <person name="Gainer-Dewar J."/>
            <person name="Goldberg J."/>
            <person name="Griggs A."/>
            <person name="Gujja S."/>
            <person name="Hansen M."/>
            <person name="Howarth C."/>
            <person name="Imamovic A."/>
            <person name="Ireland A."/>
            <person name="Larimer J."/>
            <person name="McCowan C."/>
            <person name="Murphy C."/>
            <person name="Pearson M."/>
            <person name="Poon T.W."/>
            <person name="Priest M."/>
            <person name="Roberts A."/>
            <person name="Saif S."/>
            <person name="Shea T."/>
            <person name="Sisk P."/>
            <person name="Sykes S."/>
            <person name="Wortman J."/>
            <person name="Nusbaum C."/>
            <person name="Birren B."/>
        </authorList>
    </citation>
    <scope>NUCLEOTIDE SEQUENCE [LARGE SCALE GENOMIC DNA]</scope>
    <source>
        <strain evidence="10">Epiroticus2</strain>
    </source>
</reference>
<dbReference type="InterPro" id="IPR036249">
    <property type="entry name" value="Thioredoxin-like_sf"/>
</dbReference>
<dbReference type="Gene3D" id="1.20.1050.10">
    <property type="match status" value="1"/>
</dbReference>
<dbReference type="VEuPathDB" id="VectorBase:AEPI015091"/>
<dbReference type="Pfam" id="PF00043">
    <property type="entry name" value="GST_C"/>
    <property type="match status" value="1"/>
</dbReference>
<dbReference type="STRING" id="199890.A0A182PZ23"/>
<evidence type="ECO:0000313" key="9">
    <source>
        <dbReference type="EnsemblMetazoa" id="AEPI015091-PA"/>
    </source>
</evidence>
<evidence type="ECO:0000256" key="1">
    <source>
        <dbReference type="ARBA" id="ARBA00009899"/>
    </source>
</evidence>
<evidence type="ECO:0000256" key="5">
    <source>
        <dbReference type="ARBA" id="ARBA00041523"/>
    </source>
</evidence>
<comment type="catalytic activity">
    <reaction evidence="6">
        <text>RX + glutathione = an S-substituted glutathione + a halide anion + H(+)</text>
        <dbReference type="Rhea" id="RHEA:16437"/>
        <dbReference type="ChEBI" id="CHEBI:15378"/>
        <dbReference type="ChEBI" id="CHEBI:16042"/>
        <dbReference type="ChEBI" id="CHEBI:17792"/>
        <dbReference type="ChEBI" id="CHEBI:57925"/>
        <dbReference type="ChEBI" id="CHEBI:90779"/>
        <dbReference type="EC" id="2.5.1.18"/>
    </reaction>
</comment>
<dbReference type="SUPFAM" id="SSF47616">
    <property type="entry name" value="GST C-terminal domain-like"/>
    <property type="match status" value="1"/>
</dbReference>
<dbReference type="GO" id="GO:0004364">
    <property type="term" value="F:glutathione transferase activity"/>
    <property type="evidence" value="ECO:0007669"/>
    <property type="project" value="UniProtKB-EC"/>
</dbReference>
<evidence type="ECO:0000256" key="2">
    <source>
        <dbReference type="ARBA" id="ARBA00011738"/>
    </source>
</evidence>